<accession>A0ABQ7TZD2</accession>
<comment type="caution">
    <text evidence="6">The sequence shown here is derived from an EMBL/GenBank/DDBJ whole genome shotgun (WGS) entry which is preliminary data.</text>
</comment>
<evidence type="ECO:0000256" key="4">
    <source>
        <dbReference type="PROSITE-ProRule" id="PRU00325"/>
    </source>
</evidence>
<organism evidence="6 7">
    <name type="scientific">Solanum tuberosum</name>
    <name type="common">Potato</name>
    <dbReference type="NCBI Taxonomy" id="4113"/>
    <lineage>
        <taxon>Eukaryota</taxon>
        <taxon>Viridiplantae</taxon>
        <taxon>Streptophyta</taxon>
        <taxon>Embryophyta</taxon>
        <taxon>Tracheophyta</taxon>
        <taxon>Spermatophyta</taxon>
        <taxon>Magnoliopsida</taxon>
        <taxon>eudicotyledons</taxon>
        <taxon>Gunneridae</taxon>
        <taxon>Pentapetalae</taxon>
        <taxon>asterids</taxon>
        <taxon>lamiids</taxon>
        <taxon>Solanales</taxon>
        <taxon>Solanaceae</taxon>
        <taxon>Solanoideae</taxon>
        <taxon>Solaneae</taxon>
        <taxon>Solanum</taxon>
    </lineage>
</organism>
<gene>
    <name evidence="6" type="ORF">KY290_038616</name>
</gene>
<feature type="domain" description="SWIM-type" evidence="5">
    <location>
        <begin position="583"/>
        <end position="615"/>
    </location>
</feature>
<dbReference type="EMBL" id="JAIVGD010000028">
    <property type="protein sequence ID" value="KAH0739911.1"/>
    <property type="molecule type" value="Genomic_DNA"/>
</dbReference>
<sequence length="715" mass="82617">MSESVLMTVQRDILYNDFVNSIISYCGLNCQPNDLVISYMHKSFENRRVLPFKISNQLRLGAYLSDATMSVLRVYVVEKPIENENVGQDQQNLLNDELNGMNMNILDDEIGHDVEEDQTPTPIVDVGGSSQLKQLNNLQDDETGFYIGMTFKNKDELVTSLHIACLKKDCRLAKVINSRSVYCFKCAHPECKWWLRAVKFKSSDRFCIKIYKKYHTCSSEHITSHNPHATTKVLGKYFKNSFPNGKGPSTRDMTNQLRTELSCKVSYWKIYKGREIAKSLVRGTHEHGYGVLDAYCYMLESANLGSKTALQVDENGKFKYFFVAYVAWIQGFQQLRKVIAVNETFLKSKYEGVLLSAVVQDAENHIFPVAFCVVDKECDASYQYFFEQMRSYVDDTDELCIISYRHSSIRKMVSIVYPSAHYGCCMRHLGENIRNNFHNANVVSHFYNAAKAYNKVEFYDHFNQIRDMVPKAAEHLESVGFHRWSREFCPGNRYNIMTSNIVESVNAMFEVEREFPIVALFDEINMRFAKLFHERRMELVNSPNIFVPTMEKQISKNINLGNKLLAHQIANYKFSINGHGDVATVDLQIRMCTCRVFDLDKIPCPHAMAALRSQYGAHFGNQIYEYSSSYYSVEKYIIAYCEEINPVPPEDSWIVPLEILEREIPLPYVDPSKPGRRRTKRRRGVGESFPTRKNKCLICKNIEHKRTTYPVRNAP</sequence>
<dbReference type="PANTHER" id="PTHR31973:SF183">
    <property type="entry name" value="SWIM-TYPE DOMAIN-CONTAINING PROTEIN"/>
    <property type="match status" value="1"/>
</dbReference>
<evidence type="ECO:0000313" key="7">
    <source>
        <dbReference type="Proteomes" id="UP000826656"/>
    </source>
</evidence>
<keyword evidence="3" id="KW-0862">Zinc</keyword>
<evidence type="ECO:0000256" key="3">
    <source>
        <dbReference type="ARBA" id="ARBA00022833"/>
    </source>
</evidence>
<evidence type="ECO:0000256" key="1">
    <source>
        <dbReference type="ARBA" id="ARBA00022723"/>
    </source>
</evidence>
<evidence type="ECO:0000259" key="5">
    <source>
        <dbReference type="PROSITE" id="PS50966"/>
    </source>
</evidence>
<dbReference type="PANTHER" id="PTHR31973">
    <property type="entry name" value="POLYPROTEIN, PUTATIVE-RELATED"/>
    <property type="match status" value="1"/>
</dbReference>
<dbReference type="InterPro" id="IPR007527">
    <property type="entry name" value="Znf_SWIM"/>
</dbReference>
<dbReference type="InterPro" id="IPR018289">
    <property type="entry name" value="MULE_transposase_dom"/>
</dbReference>
<name>A0ABQ7TZD2_SOLTU</name>
<dbReference type="Pfam" id="PF10551">
    <property type="entry name" value="MULE"/>
    <property type="match status" value="1"/>
</dbReference>
<proteinExistence type="predicted"/>
<keyword evidence="1" id="KW-0479">Metal-binding</keyword>
<dbReference type="PROSITE" id="PS50966">
    <property type="entry name" value="ZF_SWIM"/>
    <property type="match status" value="1"/>
</dbReference>
<reference evidence="6 7" key="1">
    <citation type="journal article" date="2021" name="bioRxiv">
        <title>Chromosome-scale and haplotype-resolved genome assembly of a tetraploid potato cultivar.</title>
        <authorList>
            <person name="Sun H."/>
            <person name="Jiao W.-B."/>
            <person name="Krause K."/>
            <person name="Campoy J.A."/>
            <person name="Goel M."/>
            <person name="Folz-Donahue K."/>
            <person name="Kukat C."/>
            <person name="Huettel B."/>
            <person name="Schneeberger K."/>
        </authorList>
    </citation>
    <scope>NUCLEOTIDE SEQUENCE [LARGE SCALE GENOMIC DNA]</scope>
    <source>
        <strain evidence="6">SolTubOtavaFocal</strain>
        <tissue evidence="6">Leaves</tissue>
    </source>
</reference>
<dbReference type="InterPro" id="IPR006564">
    <property type="entry name" value="Znf_PMZ"/>
</dbReference>
<protein>
    <recommendedName>
        <fullName evidence="5">SWIM-type domain-containing protein</fullName>
    </recommendedName>
</protein>
<evidence type="ECO:0000313" key="6">
    <source>
        <dbReference type="EMBL" id="KAH0739911.1"/>
    </source>
</evidence>
<dbReference type="Proteomes" id="UP000826656">
    <property type="component" value="Unassembled WGS sequence"/>
</dbReference>
<keyword evidence="2 4" id="KW-0863">Zinc-finger</keyword>
<dbReference type="Pfam" id="PF04434">
    <property type="entry name" value="SWIM"/>
    <property type="match status" value="1"/>
</dbReference>
<dbReference type="SMART" id="SM00575">
    <property type="entry name" value="ZnF_PMZ"/>
    <property type="match status" value="1"/>
</dbReference>
<keyword evidence="7" id="KW-1185">Reference proteome</keyword>
<evidence type="ECO:0000256" key="2">
    <source>
        <dbReference type="ARBA" id="ARBA00022771"/>
    </source>
</evidence>